<reference evidence="3 4" key="1">
    <citation type="submission" date="2016-10" db="EMBL/GenBank/DDBJ databases">
        <authorList>
            <person name="Varghese N."/>
        </authorList>
    </citation>
    <scope>NUCLEOTIDE SEQUENCE [LARGE SCALE GENOMIC DNA]</scope>
</reference>
<evidence type="ECO:0000256" key="1">
    <source>
        <dbReference type="SAM" id="MobiDB-lite"/>
    </source>
</evidence>
<dbReference type="EMBL" id="LT882685">
    <property type="protein sequence ID" value="SMY28185.1"/>
    <property type="molecule type" value="Genomic_DNA"/>
</dbReference>
<feature type="region of interest" description="Disordered" evidence="1">
    <location>
        <begin position="1"/>
        <end position="106"/>
    </location>
</feature>
<evidence type="ECO:0000313" key="3">
    <source>
        <dbReference type="EMBL" id="SMY28185.1"/>
    </source>
</evidence>
<evidence type="ECO:0000313" key="4">
    <source>
        <dbReference type="Proteomes" id="UP000215453"/>
    </source>
</evidence>
<accession>A0A1Y6LUY5</accession>
<dbReference type="InterPro" id="IPR046497">
    <property type="entry name" value="DUF6590"/>
</dbReference>
<proteinExistence type="predicted"/>
<gene>
    <name evidence="3" type="ORF">ZT1A5_G9630</name>
</gene>
<dbReference type="Pfam" id="PF20233">
    <property type="entry name" value="DUF6590"/>
    <property type="match status" value="1"/>
</dbReference>
<sequence length="319" mass="35578">MVFNTRDRMERPNQGQKRRREDEQDYRHDDYHTSYAGTMPKKLCSETRTGIRPPRSDGRSMLPPPSRAPRSLDTQGSKQPLPARRFPDTLLIPPTNNQNDPSVAPAKPPTGAMLPQKPLLPMSRCYTGLQPNGVRRFNRDDAYPGLIVTVPWHVTALDPNADPSKDANFVQARPAKISSKRRMCVVIRAGCKSFFALPVTSHGDRGMGHLSAAARAEQIPLRESGDQLECHDSNQDFIEVTTNGKGGVGRNSSVDLDGGAHVLYESHIRSVGDVTRRGTAYLMKKYDKLIEQDNIETLKRDPVLAEYLEAKNPGDAERR</sequence>
<feature type="compositionally biased region" description="Basic and acidic residues" evidence="1">
    <location>
        <begin position="19"/>
        <end position="32"/>
    </location>
</feature>
<protein>
    <recommendedName>
        <fullName evidence="2">DUF6590 domain-containing protein</fullName>
    </recommendedName>
</protein>
<dbReference type="AlphaFoldDB" id="A0A1Y6LUY5"/>
<organism evidence="3 4">
    <name type="scientific">Zymoseptoria tritici ST99CH_1A5</name>
    <dbReference type="NCBI Taxonomy" id="1276529"/>
    <lineage>
        <taxon>Eukaryota</taxon>
        <taxon>Fungi</taxon>
        <taxon>Dikarya</taxon>
        <taxon>Ascomycota</taxon>
        <taxon>Pezizomycotina</taxon>
        <taxon>Dothideomycetes</taxon>
        <taxon>Dothideomycetidae</taxon>
        <taxon>Mycosphaerellales</taxon>
        <taxon>Mycosphaerellaceae</taxon>
        <taxon>Zymoseptoria</taxon>
    </lineage>
</organism>
<name>A0A1Y6LUY5_ZYMTR</name>
<dbReference type="Proteomes" id="UP000215453">
    <property type="component" value="Chromosome 10"/>
</dbReference>
<feature type="domain" description="DUF6590" evidence="2">
    <location>
        <begin position="144"/>
        <end position="283"/>
    </location>
</feature>
<evidence type="ECO:0000259" key="2">
    <source>
        <dbReference type="Pfam" id="PF20233"/>
    </source>
</evidence>
<feature type="compositionally biased region" description="Basic and acidic residues" evidence="1">
    <location>
        <begin position="1"/>
        <end position="11"/>
    </location>
</feature>